<name>W4P9B2_9BACE</name>
<protein>
    <submittedName>
        <fullName evidence="1">Uncharacterized protein</fullName>
    </submittedName>
</protein>
<reference evidence="1 2" key="1">
    <citation type="journal article" date="2014" name="Genome Announc.">
        <title>Draft Genome Sequences of Three Strains of Bacteroides pyogenes Isolated from a Cat and Swine.</title>
        <authorList>
            <person name="Sakamoto M."/>
            <person name="Oshima K."/>
            <person name="Suda W."/>
            <person name="Kitamura K."/>
            <person name="Iida T."/>
            <person name="Hattori M."/>
            <person name="Ohkuma M."/>
        </authorList>
    </citation>
    <scope>NUCLEOTIDE SEQUENCE [LARGE SCALE GENOMIC DNA]</scope>
    <source>
        <strain evidence="1 2">JCM 6292</strain>
    </source>
</reference>
<evidence type="ECO:0000313" key="1">
    <source>
        <dbReference type="EMBL" id="GAE15769.1"/>
    </source>
</evidence>
<comment type="caution">
    <text evidence="1">The sequence shown here is derived from an EMBL/GenBank/DDBJ whole genome shotgun (WGS) entry which is preliminary data.</text>
</comment>
<gene>
    <name evidence="1" type="ORF">JCM6292_2098</name>
</gene>
<dbReference type="AlphaFoldDB" id="W4P9B2"/>
<sequence>MLSSVSEKAPSITFYAGINSYSLLHKEIIELGYDKVTGKPYQRIYGDFYAGARDKSTYMEYTPEGGVKIRGIVNIGNGSTGASNLTDLPQEVEKIIPPVWDIYAVNVIEGAPVDVNTNQKLAELGDGAVDLRAKFVRNGQDVTEVMKRSTLRLYEFKRINPLGHDDNNLSDEDWYEANKGKDVYRLTPGDVMWACNLVAVFDEDILENEYKKLK</sequence>
<dbReference type="EMBL" id="BAIQ01000021">
    <property type="protein sequence ID" value="GAE15769.1"/>
    <property type="molecule type" value="Genomic_DNA"/>
</dbReference>
<accession>W4P9B2</accession>
<evidence type="ECO:0000313" key="2">
    <source>
        <dbReference type="Proteomes" id="UP000018861"/>
    </source>
</evidence>
<dbReference type="Proteomes" id="UP000018861">
    <property type="component" value="Unassembled WGS sequence"/>
</dbReference>
<organism evidence="1 2">
    <name type="scientific">Bacteroides pyogenes JCM 6292</name>
    <dbReference type="NCBI Taxonomy" id="1235809"/>
    <lineage>
        <taxon>Bacteria</taxon>
        <taxon>Pseudomonadati</taxon>
        <taxon>Bacteroidota</taxon>
        <taxon>Bacteroidia</taxon>
        <taxon>Bacteroidales</taxon>
        <taxon>Bacteroidaceae</taxon>
        <taxon>Bacteroides</taxon>
    </lineage>
</organism>
<proteinExistence type="predicted"/>